<dbReference type="InterPro" id="IPR013783">
    <property type="entry name" value="Ig-like_fold"/>
</dbReference>
<evidence type="ECO:0000259" key="6">
    <source>
        <dbReference type="PROSITE" id="PS50024"/>
    </source>
</evidence>
<evidence type="ECO:0008006" key="10">
    <source>
        <dbReference type="Google" id="ProtNLM"/>
    </source>
</evidence>
<dbReference type="Pfam" id="PF01390">
    <property type="entry name" value="SEA"/>
    <property type="match status" value="1"/>
</dbReference>
<dbReference type="SUPFAM" id="SSF82671">
    <property type="entry name" value="SEA domain"/>
    <property type="match status" value="1"/>
</dbReference>
<keyword evidence="1" id="KW-0732">Signal</keyword>
<feature type="domain" description="SEA" evidence="6">
    <location>
        <begin position="271"/>
        <end position="391"/>
    </location>
</feature>
<proteinExistence type="predicted"/>
<dbReference type="PANTHER" id="PTHR12231">
    <property type="entry name" value="CTX-RELATED TYPE I TRANSMEMBRANE PROTEIN"/>
    <property type="match status" value="1"/>
</dbReference>
<keyword evidence="2" id="KW-0677">Repeat</keyword>
<evidence type="ECO:0000256" key="1">
    <source>
        <dbReference type="ARBA" id="ARBA00022729"/>
    </source>
</evidence>
<dbReference type="Proteomes" id="UP001159427">
    <property type="component" value="Unassembled WGS sequence"/>
</dbReference>
<dbReference type="SMART" id="SM00408">
    <property type="entry name" value="IGc2"/>
    <property type="match status" value="1"/>
</dbReference>
<evidence type="ECO:0000256" key="2">
    <source>
        <dbReference type="ARBA" id="ARBA00022737"/>
    </source>
</evidence>
<dbReference type="InterPro" id="IPR036179">
    <property type="entry name" value="Ig-like_dom_sf"/>
</dbReference>
<reference evidence="8 9" key="1">
    <citation type="submission" date="2022-05" db="EMBL/GenBank/DDBJ databases">
        <authorList>
            <consortium name="Genoscope - CEA"/>
            <person name="William W."/>
        </authorList>
    </citation>
    <scope>NUCLEOTIDE SEQUENCE [LARGE SCALE GENOMIC DNA]</scope>
</reference>
<gene>
    <name evidence="8" type="ORF">PEVE_00031078</name>
</gene>
<dbReference type="InterPro" id="IPR003598">
    <property type="entry name" value="Ig_sub2"/>
</dbReference>
<dbReference type="InterPro" id="IPR003599">
    <property type="entry name" value="Ig_sub"/>
</dbReference>
<dbReference type="PROSITE" id="PS50024">
    <property type="entry name" value="SEA"/>
    <property type="match status" value="1"/>
</dbReference>
<dbReference type="PROSITE" id="PS50835">
    <property type="entry name" value="IG_LIKE"/>
    <property type="match status" value="1"/>
</dbReference>
<name>A0ABN8MGL8_9CNID</name>
<accession>A0ABN8MGL8</accession>
<evidence type="ECO:0000313" key="9">
    <source>
        <dbReference type="Proteomes" id="UP001159427"/>
    </source>
</evidence>
<evidence type="ECO:0000256" key="4">
    <source>
        <dbReference type="ARBA" id="ARBA00023319"/>
    </source>
</evidence>
<dbReference type="Pfam" id="PF13927">
    <property type="entry name" value="Ig_3"/>
    <property type="match status" value="1"/>
</dbReference>
<evidence type="ECO:0000313" key="8">
    <source>
        <dbReference type="EMBL" id="CAH3027238.1"/>
    </source>
</evidence>
<evidence type="ECO:0000256" key="3">
    <source>
        <dbReference type="ARBA" id="ARBA00023157"/>
    </source>
</evidence>
<protein>
    <recommendedName>
        <fullName evidence="10">Ig-like domain-containing protein</fullName>
    </recommendedName>
</protein>
<keyword evidence="4" id="KW-0393">Immunoglobulin domain</keyword>
<sequence>MEHIHVYRVKASRRFSHVYLALCVVISVSMNTCHGKRVARWVSATMLIFASLQLSGAIRWDKQPEKPTILVEGVNNTGESLKFVWNFVTEESEVIDRVTFQRRRDSADPTEDIASNKEGGAFNVFPEFTSNYSASPLATLTLRNPVTNDDEFIYSIVVSRSKNNLPLPSLTDQVQLIVFVPPRITTEPERESKVSVGDNLTLTCNVSGDPLPEVTWSKDGQTLKLFNVTGPVLHLVNVTRKDVGSYKCTAKNKVGVVSHPAAVNVECPENQCEDHEFGIRITSIRWIQAFNNSNAIEYKSLKSNVTSEIARIYTQSQNAEKQLYGITIVEFREGSTIAVVRLRFERNISEPLKPLEDAIKDGILGQNIRVDTQLLNTTMLPHPTTEEPTTDDVDGGPSSNGLSAAEIGAGKSFSEADGYRM</sequence>
<dbReference type="Gene3D" id="2.60.40.10">
    <property type="entry name" value="Immunoglobulins"/>
    <property type="match status" value="1"/>
</dbReference>
<keyword evidence="9" id="KW-1185">Reference proteome</keyword>
<evidence type="ECO:0000259" key="7">
    <source>
        <dbReference type="PROSITE" id="PS50835"/>
    </source>
</evidence>
<feature type="region of interest" description="Disordered" evidence="5">
    <location>
        <begin position="379"/>
        <end position="421"/>
    </location>
</feature>
<evidence type="ECO:0000256" key="5">
    <source>
        <dbReference type="SAM" id="MobiDB-lite"/>
    </source>
</evidence>
<dbReference type="PANTHER" id="PTHR12231:SF253">
    <property type="entry name" value="DPR-INTERACTING PROTEIN ETA, ISOFORM B-RELATED"/>
    <property type="match status" value="1"/>
</dbReference>
<comment type="caution">
    <text evidence="8">The sequence shown here is derived from an EMBL/GenBank/DDBJ whole genome shotgun (WGS) entry which is preliminary data.</text>
</comment>
<feature type="domain" description="Ig-like" evidence="7">
    <location>
        <begin position="182"/>
        <end position="264"/>
    </location>
</feature>
<dbReference type="EMBL" id="CALNXI010000442">
    <property type="protein sequence ID" value="CAH3027238.1"/>
    <property type="molecule type" value="Genomic_DNA"/>
</dbReference>
<dbReference type="InterPro" id="IPR000082">
    <property type="entry name" value="SEA_dom"/>
</dbReference>
<keyword evidence="3" id="KW-1015">Disulfide bond</keyword>
<dbReference type="InterPro" id="IPR007110">
    <property type="entry name" value="Ig-like_dom"/>
</dbReference>
<organism evidence="8 9">
    <name type="scientific">Porites evermanni</name>
    <dbReference type="NCBI Taxonomy" id="104178"/>
    <lineage>
        <taxon>Eukaryota</taxon>
        <taxon>Metazoa</taxon>
        <taxon>Cnidaria</taxon>
        <taxon>Anthozoa</taxon>
        <taxon>Hexacorallia</taxon>
        <taxon>Scleractinia</taxon>
        <taxon>Fungiina</taxon>
        <taxon>Poritidae</taxon>
        <taxon>Porites</taxon>
    </lineage>
</organism>
<dbReference type="SUPFAM" id="SSF48726">
    <property type="entry name" value="Immunoglobulin"/>
    <property type="match status" value="1"/>
</dbReference>
<dbReference type="InterPro" id="IPR051170">
    <property type="entry name" value="Neural/epithelial_adhesion"/>
</dbReference>
<dbReference type="InterPro" id="IPR036364">
    <property type="entry name" value="SEA_dom_sf"/>
</dbReference>
<dbReference type="SMART" id="SM00409">
    <property type="entry name" value="IG"/>
    <property type="match status" value="1"/>
</dbReference>